<dbReference type="STRING" id="1129374.AJE_00530"/>
<evidence type="ECO:0000256" key="1">
    <source>
        <dbReference type="SAM" id="SignalP"/>
    </source>
</evidence>
<evidence type="ECO:0000313" key="3">
    <source>
        <dbReference type="Proteomes" id="UP000012046"/>
    </source>
</evidence>
<sequence length="603" mass="65589">MKLSPISLAVLPLLTMFSAQAAVYQIVELDTNNKVRATSGAAATLQGAVVTNGSTFLDVPLDLETIDFDSDVIKSLLTEQQLADAKNGIIDATVQNILISYLINVPSVRNQPIGITRVFNKPQNGVNTGLIIRDTNQTRTNTEFAYASNNAGQLVVVATAPSQKVRFEPLPEPVPEDTPEPEIPVIPQPFMAWVPQPGYMLGYVVSDNQTIVLPPAITELGGGMSAAQDINNSGVVAGFTSAGVTDDVKTAVNTICTGRSQPLQYCLNLSMSNRSVSLASMLDQIRRVQTVDILPQGYQERAALWQVNDNGTASLIRTLGYLGEKGNGGIAPESEDYPAPTYYSRATAINDNGIAVGHSLYTDVDRIIRYFDNFGFEYRRAYSAPHATIYQQDDVKGFINTQDWLASIAVDINNQGLVTGYAFRSINSAVRSKLFTYNIDNQELKFVDGFFSSSTTEPRAINNNGQVVGRAEVIIGGTVSRRYHGFMYDSRDGSFRDLNDLVGCDAPYTIVDATAINDNGEVMATALVRRPRLDAKGQQQLDDAGQVITEEQATAVKLRPIPNGQPANCGAEDRQYERKSGSGSALWLLMLGALSLVRYRRSR</sequence>
<dbReference type="InterPro" id="IPR014262">
    <property type="entry name" value="HAF_rpt"/>
</dbReference>
<keyword evidence="1" id="KW-0732">Signal</keyword>
<dbReference type="InterPro" id="IPR022562">
    <property type="entry name" value="DUF3466"/>
</dbReference>
<feature type="chain" id="PRO_5003590941" description="DUF3466 family protein" evidence="1">
    <location>
        <begin position="22"/>
        <end position="603"/>
    </location>
</feature>
<keyword evidence="3" id="KW-1185">Reference proteome</keyword>
<comment type="caution">
    <text evidence="2">The sequence shown here is derived from an EMBL/GenBank/DDBJ whole genome shotgun (WGS) entry which is preliminary data.</text>
</comment>
<accession>H3Z9V5</accession>
<dbReference type="Proteomes" id="UP000012046">
    <property type="component" value="Unassembled WGS sequence"/>
</dbReference>
<dbReference type="eggNOG" id="COG5563">
    <property type="taxonomic scope" value="Bacteria"/>
</dbReference>
<evidence type="ECO:0008006" key="4">
    <source>
        <dbReference type="Google" id="ProtNLM"/>
    </source>
</evidence>
<organism evidence="2 3">
    <name type="scientific">Alishewanella jeotgali KCTC 22429</name>
    <dbReference type="NCBI Taxonomy" id="1129374"/>
    <lineage>
        <taxon>Bacteria</taxon>
        <taxon>Pseudomonadati</taxon>
        <taxon>Pseudomonadota</taxon>
        <taxon>Gammaproteobacteria</taxon>
        <taxon>Alteromonadales</taxon>
        <taxon>Alteromonadaceae</taxon>
        <taxon>Alishewanella</taxon>
    </lineage>
</organism>
<name>H3Z9V5_9ALTE</name>
<reference evidence="2 3" key="1">
    <citation type="journal article" date="2012" name="J. Bacteriol.">
        <title>Genome Sequence of Extracellular-Protease-Producing Alishewanella jeotgali Isolated from Traditional Korean Fermented Seafood.</title>
        <authorList>
            <person name="Jung J."/>
            <person name="Chun J."/>
            <person name="Park W."/>
        </authorList>
    </citation>
    <scope>NUCLEOTIDE SEQUENCE [LARGE SCALE GENOMIC DNA]</scope>
    <source>
        <strain evidence="2 3">KCTC 22429</strain>
    </source>
</reference>
<dbReference type="EMBL" id="AHTH01000002">
    <property type="protein sequence ID" value="EHR42629.1"/>
    <property type="molecule type" value="Genomic_DNA"/>
</dbReference>
<protein>
    <recommendedName>
        <fullName evidence="4">DUF3466 family protein</fullName>
    </recommendedName>
</protein>
<feature type="signal peptide" evidence="1">
    <location>
        <begin position="1"/>
        <end position="21"/>
    </location>
</feature>
<dbReference type="Pfam" id="PF11949">
    <property type="entry name" value="DUF3466"/>
    <property type="match status" value="1"/>
</dbReference>
<dbReference type="AlphaFoldDB" id="H3Z9V5"/>
<proteinExistence type="predicted"/>
<dbReference type="RefSeq" id="WP_008949193.1">
    <property type="nucleotide sequence ID" value="NZ_AHTH01000002.1"/>
</dbReference>
<evidence type="ECO:0000313" key="2">
    <source>
        <dbReference type="EMBL" id="EHR42629.1"/>
    </source>
</evidence>
<dbReference type="PATRIC" id="fig|1129374.4.peg.107"/>
<dbReference type="NCBIfam" id="TIGR02913">
    <property type="entry name" value="HAF_rpt"/>
    <property type="match status" value="1"/>
</dbReference>
<gene>
    <name evidence="2" type="ORF">AJE_00530</name>
</gene>